<dbReference type="EMBL" id="CP001918">
    <property type="protein sequence ID" value="ADF63897.1"/>
    <property type="molecule type" value="Genomic_DNA"/>
</dbReference>
<dbReference type="RefSeq" id="WP_013098749.1">
    <property type="nucleotide sequence ID" value="NC_014121.1"/>
</dbReference>
<dbReference type="GO" id="GO:0009289">
    <property type="term" value="C:pilus"/>
    <property type="evidence" value="ECO:0007669"/>
    <property type="project" value="InterPro"/>
</dbReference>
<evidence type="ECO:0000256" key="1">
    <source>
        <dbReference type="SAM" id="SignalP"/>
    </source>
</evidence>
<reference evidence="3 4" key="1">
    <citation type="journal article" date="2010" name="J. Bacteriol.">
        <title>Complete genome sequence of Enterobacter cloacae subsp. cloacae type strain ATCC 13047.</title>
        <authorList>
            <person name="Ren Y."/>
            <person name="Ren Y."/>
            <person name="Zhou Z."/>
            <person name="Guo X."/>
            <person name="Li Y."/>
            <person name="Feng L."/>
            <person name="Wang L."/>
        </authorList>
    </citation>
    <scope>NUCLEOTIDE SEQUENCE [LARGE SCALE GENOMIC DNA]</scope>
    <source>
        <strain evidence="4">ATCC 13047 / DSM 30054 / NBRC 13535 / NCTC 10005 / WDCM 00083 / NCDC 279-56</strain>
    </source>
</reference>
<dbReference type="OrthoDB" id="6522787at2"/>
<gene>
    <name evidence="3" type="ordered locus">ECL_04368</name>
</gene>
<dbReference type="InterPro" id="IPR008966">
    <property type="entry name" value="Adhesion_dom_sf"/>
</dbReference>
<dbReference type="EnsemblBacteria" id="ADF63897">
    <property type="protein sequence ID" value="ADF63897"/>
    <property type="gene ID" value="ECL_04368"/>
</dbReference>
<keyword evidence="4" id="KW-1185">Reference proteome</keyword>
<organism evidence="3 4">
    <name type="scientific">Enterobacter cloacae subsp. cloacae (strain ATCC 13047 / DSM 30054 / NBRC 13535 / NCTC 10005 / WDCM 00083 / NCDC 279-56)</name>
    <dbReference type="NCBI Taxonomy" id="716541"/>
    <lineage>
        <taxon>Bacteria</taxon>
        <taxon>Pseudomonadati</taxon>
        <taxon>Pseudomonadota</taxon>
        <taxon>Gammaproteobacteria</taxon>
        <taxon>Enterobacterales</taxon>
        <taxon>Enterobacteriaceae</taxon>
        <taxon>Enterobacter</taxon>
        <taxon>Enterobacter cloacae complex</taxon>
    </lineage>
</organism>
<dbReference type="GO" id="GO:0043709">
    <property type="term" value="P:cell adhesion involved in single-species biofilm formation"/>
    <property type="evidence" value="ECO:0007669"/>
    <property type="project" value="TreeGrafter"/>
</dbReference>
<name>A0A0H3CTG5_ENTCC</name>
<dbReference type="PANTHER" id="PTHR33420">
    <property type="entry name" value="FIMBRIAL SUBUNIT ELFA-RELATED"/>
    <property type="match status" value="1"/>
</dbReference>
<dbReference type="STRING" id="716541.ECL_04368"/>
<dbReference type="HOGENOM" id="CLU_088965_3_2_6"/>
<dbReference type="SUPFAM" id="SSF49401">
    <property type="entry name" value="Bacterial adhesins"/>
    <property type="match status" value="1"/>
</dbReference>
<dbReference type="Pfam" id="PF00419">
    <property type="entry name" value="Fimbrial"/>
    <property type="match status" value="1"/>
</dbReference>
<feature type="domain" description="Fimbrial-type adhesion" evidence="2">
    <location>
        <begin position="33"/>
        <end position="191"/>
    </location>
</feature>
<evidence type="ECO:0000313" key="4">
    <source>
        <dbReference type="Proteomes" id="UP000002363"/>
    </source>
</evidence>
<feature type="chain" id="PRO_5002606581" evidence="1">
    <location>
        <begin position="25"/>
        <end position="191"/>
    </location>
</feature>
<proteinExistence type="predicted"/>
<dbReference type="PATRIC" id="fig|716541.4.peg.4523"/>
<dbReference type="Proteomes" id="UP000002363">
    <property type="component" value="Chromosome"/>
</dbReference>
<dbReference type="PANTHER" id="PTHR33420:SF11">
    <property type="entry name" value="FIMBRIAL-LIKE PROTEIN"/>
    <property type="match status" value="1"/>
</dbReference>
<accession>A0A0H3CTG5</accession>
<sequence>MFNKTILAVATTALLSGLSFTAMAADNQGSGKITFTGEVISAPCSITPGDENQTIELGEVADSVLNSGKNSLPVDVNIHLQDCILSSTTGQTTTTIDKVKVTFASASTDSTDTSLMKNTLDGNIGGATGVGVRLLDSGSNKVTLGTPIEVSFPTTNAYQELNFKARMEPVAGSQATPGNVQAQANYILEYK</sequence>
<dbReference type="AlphaFoldDB" id="A0A0H3CTG5"/>
<feature type="signal peptide" evidence="1">
    <location>
        <begin position="1"/>
        <end position="24"/>
    </location>
</feature>
<evidence type="ECO:0000259" key="2">
    <source>
        <dbReference type="Pfam" id="PF00419"/>
    </source>
</evidence>
<protein>
    <submittedName>
        <fullName evidence="3">Putative fimbrial protein</fullName>
    </submittedName>
</protein>
<dbReference type="InterPro" id="IPR050263">
    <property type="entry name" value="Bact_Fimbrial_Adh_Pro"/>
</dbReference>
<keyword evidence="1" id="KW-0732">Signal</keyword>
<dbReference type="InterPro" id="IPR000259">
    <property type="entry name" value="Adhesion_dom_fimbrial"/>
</dbReference>
<evidence type="ECO:0000313" key="3">
    <source>
        <dbReference type="EMBL" id="ADF63897.1"/>
    </source>
</evidence>
<dbReference type="eggNOG" id="COG3539">
    <property type="taxonomic scope" value="Bacteria"/>
</dbReference>
<dbReference type="KEGG" id="enc:ECL_04368"/>
<dbReference type="Gene3D" id="2.60.40.1090">
    <property type="entry name" value="Fimbrial-type adhesion domain"/>
    <property type="match status" value="1"/>
</dbReference>
<dbReference type="InterPro" id="IPR036937">
    <property type="entry name" value="Adhesion_dom_fimbrial_sf"/>
</dbReference>
<dbReference type="NCBIfam" id="NF007276">
    <property type="entry name" value="PRK09733.1"/>
    <property type="match status" value="1"/>
</dbReference>